<keyword evidence="5 10" id="KW-0175">Coiled coil</keyword>
<comment type="subunit">
    <text evidence="9">Microtubule inner protein component of sperm flagellar doublet microtubules.</text>
</comment>
<evidence type="ECO:0000256" key="7">
    <source>
        <dbReference type="ARBA" id="ARBA00023212"/>
    </source>
</evidence>
<feature type="coiled-coil region" evidence="10">
    <location>
        <begin position="171"/>
        <end position="233"/>
    </location>
</feature>
<dbReference type="EMBL" id="MCGO01000025">
    <property type="protein sequence ID" value="ORY43481.1"/>
    <property type="molecule type" value="Genomic_DNA"/>
</dbReference>
<organism evidence="11 12">
    <name type="scientific">Rhizoclosmatium globosum</name>
    <dbReference type="NCBI Taxonomy" id="329046"/>
    <lineage>
        <taxon>Eukaryota</taxon>
        <taxon>Fungi</taxon>
        <taxon>Fungi incertae sedis</taxon>
        <taxon>Chytridiomycota</taxon>
        <taxon>Chytridiomycota incertae sedis</taxon>
        <taxon>Chytridiomycetes</taxon>
        <taxon>Chytridiales</taxon>
        <taxon>Chytriomycetaceae</taxon>
        <taxon>Rhizoclosmatium</taxon>
    </lineage>
</organism>
<accession>A0A1Y2C8W9</accession>
<evidence type="ECO:0000256" key="9">
    <source>
        <dbReference type="ARBA" id="ARBA00046435"/>
    </source>
</evidence>
<sequence>MYRVEIPIDRLQQAAIDRRQKLDRERKVRIFDPKTRVMGIDVKALDEQLRIKNEINQFDRERDAAYHKYATYTNQILTLMDDQTAEARKNHLKNMNQFREEYQAPWQGRDFDLVDPKALLKDLPARVGDADPRCGVSGLQQFEGEDLGGKARQGQQKEQMRVWVQRELWEKRKKEADEAEAKRKYEEYQHNAIQNAKREQNKADRQYNEHLAALKKQREAEDHERTLQQNMQEIINSVNGVFLTETPNVTNISGGHKYESRGWFCNVLIFSFRVRVDLFKGITLEQKMEVLQVQAYQREENERKREQARNEEARYALQQASNTRALILLEREKKRQEREAARQMRLTNQEKAVEDRARQNYIDKVLYTNPPTEAYHAQFNTTSR</sequence>
<dbReference type="PANTHER" id="PTHR14517">
    <property type="entry name" value="RIB43A-RELATED"/>
    <property type="match status" value="1"/>
</dbReference>
<keyword evidence="12" id="KW-1185">Reference proteome</keyword>
<evidence type="ECO:0000256" key="6">
    <source>
        <dbReference type="ARBA" id="ARBA00023069"/>
    </source>
</evidence>
<dbReference type="PANTHER" id="PTHR14517:SF6">
    <property type="entry name" value="RE41410P"/>
    <property type="match status" value="1"/>
</dbReference>
<comment type="caution">
    <text evidence="11">The sequence shown here is derived from an EMBL/GenBank/DDBJ whole genome shotgun (WGS) entry which is preliminary data.</text>
</comment>
<evidence type="ECO:0000256" key="2">
    <source>
        <dbReference type="ARBA" id="ARBA00006875"/>
    </source>
</evidence>
<keyword evidence="7" id="KW-0206">Cytoskeleton</keyword>
<proteinExistence type="inferred from homology"/>
<evidence type="ECO:0000256" key="5">
    <source>
        <dbReference type="ARBA" id="ARBA00023054"/>
    </source>
</evidence>
<dbReference type="AlphaFoldDB" id="A0A1Y2C8W9"/>
<keyword evidence="6" id="KW-0969">Cilium</keyword>
<keyword evidence="4" id="KW-0282">Flagellum</keyword>
<dbReference type="STRING" id="329046.A0A1Y2C8W9"/>
<evidence type="ECO:0000256" key="10">
    <source>
        <dbReference type="SAM" id="Coils"/>
    </source>
</evidence>
<comment type="subcellular location">
    <subcellularLocation>
        <location evidence="1">Cytoplasm</location>
        <location evidence="1">Cytoskeleton</location>
        <location evidence="1">Flagellum axoneme</location>
    </subcellularLocation>
</comment>
<gene>
    <name evidence="11" type="ORF">BCR33DRAFT_758204</name>
</gene>
<dbReference type="OrthoDB" id="429119at2759"/>
<evidence type="ECO:0000313" key="11">
    <source>
        <dbReference type="EMBL" id="ORY43481.1"/>
    </source>
</evidence>
<evidence type="ECO:0000313" key="12">
    <source>
        <dbReference type="Proteomes" id="UP000193642"/>
    </source>
</evidence>
<keyword evidence="8" id="KW-0966">Cell projection</keyword>
<dbReference type="InterPro" id="IPR008805">
    <property type="entry name" value="RIB43A"/>
</dbReference>
<dbReference type="Pfam" id="PF05914">
    <property type="entry name" value="RIB43A"/>
    <property type="match status" value="1"/>
</dbReference>
<evidence type="ECO:0000256" key="1">
    <source>
        <dbReference type="ARBA" id="ARBA00004611"/>
    </source>
</evidence>
<name>A0A1Y2C8W9_9FUNG</name>
<reference evidence="11 12" key="1">
    <citation type="submission" date="2016-07" db="EMBL/GenBank/DDBJ databases">
        <title>Pervasive Adenine N6-methylation of Active Genes in Fungi.</title>
        <authorList>
            <consortium name="DOE Joint Genome Institute"/>
            <person name="Mondo S.J."/>
            <person name="Dannebaum R.O."/>
            <person name="Kuo R.C."/>
            <person name="Labutti K."/>
            <person name="Haridas S."/>
            <person name="Kuo A."/>
            <person name="Salamov A."/>
            <person name="Ahrendt S.R."/>
            <person name="Lipzen A."/>
            <person name="Sullivan W."/>
            <person name="Andreopoulos W.B."/>
            <person name="Clum A."/>
            <person name="Lindquist E."/>
            <person name="Daum C."/>
            <person name="Ramamoorthy G.K."/>
            <person name="Gryganskyi A."/>
            <person name="Culley D."/>
            <person name="Magnuson J.K."/>
            <person name="James T.Y."/>
            <person name="O'Malley M.A."/>
            <person name="Stajich J.E."/>
            <person name="Spatafora J.W."/>
            <person name="Visel A."/>
            <person name="Grigoriev I.V."/>
        </authorList>
    </citation>
    <scope>NUCLEOTIDE SEQUENCE [LARGE SCALE GENOMIC DNA]</scope>
    <source>
        <strain evidence="11 12">JEL800</strain>
    </source>
</reference>
<evidence type="ECO:0000256" key="4">
    <source>
        <dbReference type="ARBA" id="ARBA00022846"/>
    </source>
</evidence>
<protein>
    <submittedName>
        <fullName evidence="11">RIB43A-domain-containing protein</fullName>
    </submittedName>
</protein>
<evidence type="ECO:0000256" key="3">
    <source>
        <dbReference type="ARBA" id="ARBA00022490"/>
    </source>
</evidence>
<dbReference type="Proteomes" id="UP000193642">
    <property type="component" value="Unassembled WGS sequence"/>
</dbReference>
<feature type="coiled-coil region" evidence="10">
    <location>
        <begin position="291"/>
        <end position="346"/>
    </location>
</feature>
<keyword evidence="3" id="KW-0963">Cytoplasm</keyword>
<comment type="similarity">
    <text evidence="2">Belongs to the RIB43A family.</text>
</comment>
<evidence type="ECO:0000256" key="8">
    <source>
        <dbReference type="ARBA" id="ARBA00023273"/>
    </source>
</evidence>